<evidence type="ECO:0000256" key="1">
    <source>
        <dbReference type="SAM" id="Phobius"/>
    </source>
</evidence>
<evidence type="ECO:0000313" key="3">
    <source>
        <dbReference type="Proteomes" id="UP000831796"/>
    </source>
</evidence>
<keyword evidence="1" id="KW-0472">Membrane</keyword>
<proteinExistence type="predicted"/>
<accession>A0A8T9Q4R8</accession>
<gene>
    <name evidence="2" type="ORF">MUN79_26405</name>
</gene>
<keyword evidence="3" id="KW-1185">Reference proteome</keyword>
<sequence length="105" mass="11979">MLGWVAVLRGANRHHVPRMTATKNDNPTRKNALFLLLSLVLVAAVRLYGLRHAALPDYDSVRNWQIVQEIAQGNFRNLFHHGSPAFRYSTCRWPGSRPTFTCFST</sequence>
<dbReference type="RefSeq" id="WP_244675462.1">
    <property type="nucleotide sequence ID" value="NZ_CP095046.1"/>
</dbReference>
<organism evidence="2 3">
    <name type="scientific">Hymenobacter cellulosilyticus</name>
    <dbReference type="NCBI Taxonomy" id="2932248"/>
    <lineage>
        <taxon>Bacteria</taxon>
        <taxon>Pseudomonadati</taxon>
        <taxon>Bacteroidota</taxon>
        <taxon>Cytophagia</taxon>
        <taxon>Cytophagales</taxon>
        <taxon>Hymenobacteraceae</taxon>
        <taxon>Hymenobacter</taxon>
    </lineage>
</organism>
<protein>
    <submittedName>
        <fullName evidence="2">Uncharacterized protein</fullName>
    </submittedName>
</protein>
<reference evidence="2" key="1">
    <citation type="submission" date="2022-04" db="EMBL/GenBank/DDBJ databases">
        <title>Hymenobacter sp. isolated from the air.</title>
        <authorList>
            <person name="Won M."/>
            <person name="Lee C.-M."/>
            <person name="Woen H.-Y."/>
            <person name="Kwon S.-W."/>
        </authorList>
    </citation>
    <scope>NUCLEOTIDE SEQUENCE</scope>
    <source>
        <strain evidence="2">5116S-3</strain>
    </source>
</reference>
<dbReference type="AlphaFoldDB" id="A0A8T9Q4R8"/>
<evidence type="ECO:0000313" key="2">
    <source>
        <dbReference type="EMBL" id="UOQ72065.1"/>
    </source>
</evidence>
<dbReference type="Proteomes" id="UP000831796">
    <property type="component" value="Chromosome"/>
</dbReference>
<feature type="transmembrane region" description="Helical" evidence="1">
    <location>
        <begin position="32"/>
        <end position="49"/>
    </location>
</feature>
<name>A0A8T9Q4R8_9BACT</name>
<keyword evidence="1" id="KW-1133">Transmembrane helix</keyword>
<keyword evidence="1" id="KW-0812">Transmembrane</keyword>
<dbReference type="EMBL" id="CP095046">
    <property type="protein sequence ID" value="UOQ72065.1"/>
    <property type="molecule type" value="Genomic_DNA"/>
</dbReference>
<dbReference type="KEGG" id="hcu:MUN79_26405"/>